<name>A0A6A6QCD7_9PEZI</name>
<reference evidence="1" key="1">
    <citation type="journal article" date="2020" name="Stud. Mycol.">
        <title>101 Dothideomycetes genomes: a test case for predicting lifestyles and emergence of pathogens.</title>
        <authorList>
            <person name="Haridas S."/>
            <person name="Albert R."/>
            <person name="Binder M."/>
            <person name="Bloem J."/>
            <person name="Labutti K."/>
            <person name="Salamov A."/>
            <person name="Andreopoulos B."/>
            <person name="Baker S."/>
            <person name="Barry K."/>
            <person name="Bills G."/>
            <person name="Bluhm B."/>
            <person name="Cannon C."/>
            <person name="Castanera R."/>
            <person name="Culley D."/>
            <person name="Daum C."/>
            <person name="Ezra D."/>
            <person name="Gonzalez J."/>
            <person name="Henrissat B."/>
            <person name="Kuo A."/>
            <person name="Liang C."/>
            <person name="Lipzen A."/>
            <person name="Lutzoni F."/>
            <person name="Magnuson J."/>
            <person name="Mondo S."/>
            <person name="Nolan M."/>
            <person name="Ohm R."/>
            <person name="Pangilinan J."/>
            <person name="Park H.-J."/>
            <person name="Ramirez L."/>
            <person name="Alfaro M."/>
            <person name="Sun H."/>
            <person name="Tritt A."/>
            <person name="Yoshinaga Y."/>
            <person name="Zwiers L.-H."/>
            <person name="Turgeon B."/>
            <person name="Goodwin S."/>
            <person name="Spatafora J."/>
            <person name="Crous P."/>
            <person name="Grigoriev I."/>
        </authorList>
    </citation>
    <scope>NUCLEOTIDE SEQUENCE</scope>
    <source>
        <strain evidence="1">CBS 269.34</strain>
    </source>
</reference>
<organism evidence="1 2">
    <name type="scientific">Lophium mytilinum</name>
    <dbReference type="NCBI Taxonomy" id="390894"/>
    <lineage>
        <taxon>Eukaryota</taxon>
        <taxon>Fungi</taxon>
        <taxon>Dikarya</taxon>
        <taxon>Ascomycota</taxon>
        <taxon>Pezizomycotina</taxon>
        <taxon>Dothideomycetes</taxon>
        <taxon>Pleosporomycetidae</taxon>
        <taxon>Mytilinidiales</taxon>
        <taxon>Mytilinidiaceae</taxon>
        <taxon>Lophium</taxon>
    </lineage>
</organism>
<accession>A0A6A6QCD7</accession>
<protein>
    <submittedName>
        <fullName evidence="1">Uncharacterized protein</fullName>
    </submittedName>
</protein>
<proteinExistence type="predicted"/>
<dbReference type="Proteomes" id="UP000799750">
    <property type="component" value="Unassembled WGS sequence"/>
</dbReference>
<dbReference type="EMBL" id="MU004198">
    <property type="protein sequence ID" value="KAF2490055.1"/>
    <property type="molecule type" value="Genomic_DNA"/>
</dbReference>
<gene>
    <name evidence="1" type="ORF">BU16DRAFT_544391</name>
</gene>
<evidence type="ECO:0000313" key="1">
    <source>
        <dbReference type="EMBL" id="KAF2490055.1"/>
    </source>
</evidence>
<evidence type="ECO:0000313" key="2">
    <source>
        <dbReference type="Proteomes" id="UP000799750"/>
    </source>
</evidence>
<keyword evidence="2" id="KW-1185">Reference proteome</keyword>
<dbReference type="OrthoDB" id="4269at2759"/>
<dbReference type="AlphaFoldDB" id="A0A6A6QCD7"/>
<sequence length="140" mass="15107">MPIIYILYNADASIMGKLKYSYRKLKSSPDCEPACAACDITHGGLSLCETPAWVSAKKEIEASGAELKVVQWHRDEIVGPLKDWIKEEGIRYPSVVLAKDTGFEEVMGASELAGCKGDATVFVKGLRIKGVLAKGGESSL</sequence>